<evidence type="ECO:0000313" key="4">
    <source>
        <dbReference type="EMBL" id="AZR07680.1"/>
    </source>
</evidence>
<reference evidence="4 5" key="1">
    <citation type="submission" date="2018-11" db="EMBL/GenBank/DDBJ databases">
        <title>Multidrug-resistant genes are associated with an 42-kb island TGI1 carrying a complex class 1 integron in a Trueperella pyogenes.</title>
        <authorList>
            <person name="Dong W."/>
        </authorList>
    </citation>
    <scope>NUCLEOTIDE SEQUENCE [LARGE SCALE GENOMIC DNA]</scope>
    <source>
        <strain evidence="4 5">TP4</strain>
    </source>
</reference>
<keyword evidence="1" id="KW-0328">Glycosyltransferase</keyword>
<gene>
    <name evidence="4" type="ORF">EBQ10_10560</name>
</gene>
<name>A0A3Q9GLH3_9ACTO</name>
<accession>A0A3Q9GLH3</accession>
<dbReference type="PANTHER" id="PTHR22916">
    <property type="entry name" value="GLYCOSYLTRANSFERASE"/>
    <property type="match status" value="1"/>
</dbReference>
<dbReference type="Pfam" id="PF00535">
    <property type="entry name" value="Glycos_transf_2"/>
    <property type="match status" value="1"/>
</dbReference>
<dbReference type="GO" id="GO:0016757">
    <property type="term" value="F:glycosyltransferase activity"/>
    <property type="evidence" value="ECO:0007669"/>
    <property type="project" value="UniProtKB-KW"/>
</dbReference>
<evidence type="ECO:0000256" key="1">
    <source>
        <dbReference type="ARBA" id="ARBA00022676"/>
    </source>
</evidence>
<feature type="domain" description="Glycosyltransferase 2-like" evidence="3">
    <location>
        <begin position="5"/>
        <end position="114"/>
    </location>
</feature>
<sequence length="331" mass="37089">MTFISIVIPVYNAQKYLSHCVDSVKEQTFQDWEIILVDDGSTDSSPELCDQLALSDSRITVIHQPNAGTSAARNTGLGAATGAYVTFMDNDDWWTRSDCLDIVYASLTSRPVDFLCHMNCDASFDGVITNDQPTKYADAVAAMPPREAFHFLIDRGLLASAVWAKIVRRDLIVDHQIFFPSGMRNEDTEWSAKLLAVSASVGWIDERFYAYRQGHSYAQTSHRLSADSVDDLERILIDNFDLAASLPPQAADTLRAFLAYPFVVWMGQASALGLFDSRQRIDTLIRLTALLARVERPEVKLTRWTSKVLGIRATAWLLGRAFRRKHPNHAV</sequence>
<dbReference type="Gene3D" id="3.90.550.10">
    <property type="entry name" value="Spore Coat Polysaccharide Biosynthesis Protein SpsA, Chain A"/>
    <property type="match status" value="1"/>
</dbReference>
<dbReference type="AlphaFoldDB" id="A0A3Q9GLH3"/>
<protein>
    <submittedName>
        <fullName evidence="4">Glycosyltransferase</fullName>
    </submittedName>
</protein>
<dbReference type="PANTHER" id="PTHR22916:SF51">
    <property type="entry name" value="GLYCOSYLTRANSFERASE EPSH-RELATED"/>
    <property type="match status" value="1"/>
</dbReference>
<dbReference type="InterPro" id="IPR001173">
    <property type="entry name" value="Glyco_trans_2-like"/>
</dbReference>
<evidence type="ECO:0000313" key="5">
    <source>
        <dbReference type="Proteomes" id="UP000275951"/>
    </source>
</evidence>
<evidence type="ECO:0000259" key="3">
    <source>
        <dbReference type="Pfam" id="PF00535"/>
    </source>
</evidence>
<keyword evidence="2 4" id="KW-0808">Transferase</keyword>
<organism evidence="4 5">
    <name type="scientific">Trueperella pyogenes</name>
    <dbReference type="NCBI Taxonomy" id="1661"/>
    <lineage>
        <taxon>Bacteria</taxon>
        <taxon>Bacillati</taxon>
        <taxon>Actinomycetota</taxon>
        <taxon>Actinomycetes</taxon>
        <taxon>Actinomycetales</taxon>
        <taxon>Actinomycetaceae</taxon>
        <taxon>Trueperella</taxon>
    </lineage>
</organism>
<dbReference type="RefSeq" id="WP_126920453.1">
    <property type="nucleotide sequence ID" value="NZ_CP033905.1"/>
</dbReference>
<dbReference type="InterPro" id="IPR029044">
    <property type="entry name" value="Nucleotide-diphossugar_trans"/>
</dbReference>
<dbReference type="SUPFAM" id="SSF53448">
    <property type="entry name" value="Nucleotide-diphospho-sugar transferases"/>
    <property type="match status" value="1"/>
</dbReference>
<evidence type="ECO:0000256" key="2">
    <source>
        <dbReference type="ARBA" id="ARBA00022679"/>
    </source>
</evidence>
<dbReference type="Proteomes" id="UP000275951">
    <property type="component" value="Chromosome"/>
</dbReference>
<dbReference type="CDD" id="cd00761">
    <property type="entry name" value="Glyco_tranf_GTA_type"/>
    <property type="match status" value="1"/>
</dbReference>
<proteinExistence type="predicted"/>
<dbReference type="EMBL" id="CP033905">
    <property type="protein sequence ID" value="AZR07680.1"/>
    <property type="molecule type" value="Genomic_DNA"/>
</dbReference>